<evidence type="ECO:0000313" key="1">
    <source>
        <dbReference type="EMBL" id="CAG8513898.1"/>
    </source>
</evidence>
<protein>
    <submittedName>
        <fullName evidence="1">8337_t:CDS:1</fullName>
    </submittedName>
</protein>
<dbReference type="EMBL" id="CAJVQA010001423">
    <property type="protein sequence ID" value="CAG8513898.1"/>
    <property type="molecule type" value="Genomic_DNA"/>
</dbReference>
<name>A0A9N9A1R3_9GLOM</name>
<dbReference type="AlphaFoldDB" id="A0A9N9A1R3"/>
<comment type="caution">
    <text evidence="1">The sequence shown here is derived from an EMBL/GenBank/DDBJ whole genome shotgun (WGS) entry which is preliminary data.</text>
</comment>
<sequence length="155" mass="17691">MPKSKLKNVAKKCILIQSRNNDRKFLAADLEYNNLEYKFLTKTCGCLTITSIKINKLNLLSTFSQEAHVIIKSEKNDNGWLNASNLFTQVANKAISIFEATYSNCIGVFAFNNSTNYSAFASNALYTKNMNLYPNDKQSKLYDSWFNNEQNKQIT</sequence>
<dbReference type="OrthoDB" id="2431949at2759"/>
<organism evidence="1 2">
    <name type="scientific">Cetraspora pellucida</name>
    <dbReference type="NCBI Taxonomy" id="1433469"/>
    <lineage>
        <taxon>Eukaryota</taxon>
        <taxon>Fungi</taxon>
        <taxon>Fungi incertae sedis</taxon>
        <taxon>Mucoromycota</taxon>
        <taxon>Glomeromycotina</taxon>
        <taxon>Glomeromycetes</taxon>
        <taxon>Diversisporales</taxon>
        <taxon>Gigasporaceae</taxon>
        <taxon>Cetraspora</taxon>
    </lineage>
</organism>
<keyword evidence="2" id="KW-1185">Reference proteome</keyword>
<dbReference type="PANTHER" id="PTHR35871">
    <property type="entry name" value="EXPRESSED PROTEIN"/>
    <property type="match status" value="1"/>
</dbReference>
<proteinExistence type="predicted"/>
<reference evidence="1" key="1">
    <citation type="submission" date="2021-06" db="EMBL/GenBank/DDBJ databases">
        <authorList>
            <person name="Kallberg Y."/>
            <person name="Tangrot J."/>
            <person name="Rosling A."/>
        </authorList>
    </citation>
    <scope>NUCLEOTIDE SEQUENCE</scope>
    <source>
        <strain evidence="1">FL966</strain>
    </source>
</reference>
<dbReference type="PANTHER" id="PTHR35871:SF1">
    <property type="entry name" value="CXC1-LIKE CYSTEINE CLUSTER ASSOCIATED WITH KDZ TRANSPOSASES DOMAIN-CONTAINING PROTEIN"/>
    <property type="match status" value="1"/>
</dbReference>
<accession>A0A9N9A1R3</accession>
<evidence type="ECO:0000313" key="2">
    <source>
        <dbReference type="Proteomes" id="UP000789759"/>
    </source>
</evidence>
<gene>
    <name evidence="1" type="ORF">CPELLU_LOCUS3052</name>
</gene>
<dbReference type="Proteomes" id="UP000789759">
    <property type="component" value="Unassembled WGS sequence"/>
</dbReference>